<name>A0AAD3TNN1_9TREE</name>
<dbReference type="Pfam" id="PF00155">
    <property type="entry name" value="Aminotran_1_2"/>
    <property type="match status" value="1"/>
</dbReference>
<dbReference type="InterPro" id="IPR050596">
    <property type="entry name" value="AspAT/PAT-like"/>
</dbReference>
<dbReference type="PANTHER" id="PTHR46383">
    <property type="entry name" value="ASPARTATE AMINOTRANSFERASE"/>
    <property type="match status" value="1"/>
</dbReference>
<organism evidence="7 8">
    <name type="scientific">Cutaneotrichosporon spelunceum</name>
    <dbReference type="NCBI Taxonomy" id="1672016"/>
    <lineage>
        <taxon>Eukaryota</taxon>
        <taxon>Fungi</taxon>
        <taxon>Dikarya</taxon>
        <taxon>Basidiomycota</taxon>
        <taxon>Agaricomycotina</taxon>
        <taxon>Tremellomycetes</taxon>
        <taxon>Trichosporonales</taxon>
        <taxon>Trichosporonaceae</taxon>
        <taxon>Cutaneotrichosporon</taxon>
    </lineage>
</organism>
<dbReference type="InterPro" id="IPR004839">
    <property type="entry name" value="Aminotransferase_I/II_large"/>
</dbReference>
<comment type="similarity">
    <text evidence="2">Belongs to the class-I pyridoxal-phosphate-dependent aminotransferase family.</text>
</comment>
<evidence type="ECO:0000256" key="2">
    <source>
        <dbReference type="ARBA" id="ARBA00007441"/>
    </source>
</evidence>
<accession>A0AAD3TNN1</accession>
<evidence type="ECO:0000256" key="1">
    <source>
        <dbReference type="ARBA" id="ARBA00001933"/>
    </source>
</evidence>
<proteinExistence type="inferred from homology"/>
<comment type="cofactor">
    <cofactor evidence="1">
        <name>pyridoxal 5'-phosphate</name>
        <dbReference type="ChEBI" id="CHEBI:597326"/>
    </cofactor>
</comment>
<protein>
    <recommendedName>
        <fullName evidence="6">Aminotransferase class I/classII large domain-containing protein</fullName>
    </recommendedName>
</protein>
<dbReference type="AlphaFoldDB" id="A0AAD3TNN1"/>
<dbReference type="GO" id="GO:0008483">
    <property type="term" value="F:transaminase activity"/>
    <property type="evidence" value="ECO:0007669"/>
    <property type="project" value="UniProtKB-KW"/>
</dbReference>
<dbReference type="Proteomes" id="UP001222932">
    <property type="component" value="Unassembled WGS sequence"/>
</dbReference>
<evidence type="ECO:0000313" key="8">
    <source>
        <dbReference type="Proteomes" id="UP001222932"/>
    </source>
</evidence>
<reference evidence="7" key="1">
    <citation type="journal article" date="2023" name="BMC Genomics">
        <title>Chromosome-level genome assemblies of Cutaneotrichosporon spp. (Trichosporonales, Basidiomycota) reveal imbalanced evolution between nucleotide sequences and chromosome synteny.</title>
        <authorList>
            <person name="Kobayashi Y."/>
            <person name="Kayamori A."/>
            <person name="Aoki K."/>
            <person name="Shiwa Y."/>
            <person name="Matsutani M."/>
            <person name="Fujita N."/>
            <person name="Sugita T."/>
            <person name="Iwasaki W."/>
            <person name="Tanaka N."/>
            <person name="Takashima M."/>
        </authorList>
    </citation>
    <scope>NUCLEOTIDE SEQUENCE</scope>
    <source>
        <strain evidence="7">HIS016</strain>
    </source>
</reference>
<dbReference type="GO" id="GO:0030170">
    <property type="term" value="F:pyridoxal phosphate binding"/>
    <property type="evidence" value="ECO:0007669"/>
    <property type="project" value="InterPro"/>
</dbReference>
<sequence>MPDKVDQLIEKIRYEDDSEAHKILRSYLGNKYSGEDDTVTPGIQAPGATGVIYCTDRAIANGFTNNQDPVWANLGQGAPEVGPLPDGPERPTGIDFTEFGPDINEYAPTTGVKELRDVVANLYNAQYRQDKESKYTYENVCIVPGGRAGMSRVAAVIGDVYTGYQVPEYTSYSEMLGVFKRLIPVPSALKVENNYQIDIEQLRDEIKLLSIHVVVLSNPRNPTGQVIEGDKLRQLVRIGDGDTTIVLDEFYSWYQYGGEEGKSVSGARYVNDDSVVIIDGLTKGFRLPGWRVCWVVGPKPLISAIAQSGSFLDGGANHPLQLAAIPLLDPERVRQDRVSLQRAFQKKRDHVLARLAEMGFQVKVPPQATFYVWLDLSSLGAPLHDGLTFFEELLKEKCIVVPGIFFDVNPSHRRNLLDSPCRHFVRLSFGPNMQVLDRGLDAIERLVKKHGEGKVLGTGYCASENHDQHPGTKGHTI</sequence>
<evidence type="ECO:0000256" key="5">
    <source>
        <dbReference type="ARBA" id="ARBA00022898"/>
    </source>
</evidence>
<keyword evidence="5" id="KW-0663">Pyridoxal phosphate</keyword>
<dbReference type="EMBL" id="BTCM01000001">
    <property type="protein sequence ID" value="GMK53834.1"/>
    <property type="molecule type" value="Genomic_DNA"/>
</dbReference>
<dbReference type="Gene3D" id="3.40.640.10">
    <property type="entry name" value="Type I PLP-dependent aspartate aminotransferase-like (Major domain)"/>
    <property type="match status" value="1"/>
</dbReference>
<evidence type="ECO:0000256" key="4">
    <source>
        <dbReference type="ARBA" id="ARBA00022679"/>
    </source>
</evidence>
<evidence type="ECO:0000259" key="6">
    <source>
        <dbReference type="Pfam" id="PF00155"/>
    </source>
</evidence>
<dbReference type="Gene3D" id="3.90.1150.10">
    <property type="entry name" value="Aspartate Aminotransferase, domain 1"/>
    <property type="match status" value="1"/>
</dbReference>
<dbReference type="SUPFAM" id="SSF53383">
    <property type="entry name" value="PLP-dependent transferases"/>
    <property type="match status" value="1"/>
</dbReference>
<dbReference type="InterPro" id="IPR015422">
    <property type="entry name" value="PyrdxlP-dep_Trfase_small"/>
</dbReference>
<keyword evidence="8" id="KW-1185">Reference proteome</keyword>
<keyword evidence="4" id="KW-0808">Transferase</keyword>
<dbReference type="PANTHER" id="PTHR46383:SF1">
    <property type="entry name" value="ASPARTATE AMINOTRANSFERASE"/>
    <property type="match status" value="1"/>
</dbReference>
<dbReference type="CDD" id="cd00609">
    <property type="entry name" value="AAT_like"/>
    <property type="match status" value="1"/>
</dbReference>
<comment type="caution">
    <text evidence="7">The sequence shown here is derived from an EMBL/GenBank/DDBJ whole genome shotgun (WGS) entry which is preliminary data.</text>
</comment>
<reference evidence="7" key="2">
    <citation type="submission" date="2023-06" db="EMBL/GenBank/DDBJ databases">
        <authorList>
            <person name="Kobayashi Y."/>
            <person name="Kayamori A."/>
            <person name="Aoki K."/>
            <person name="Shiwa Y."/>
            <person name="Fujita N."/>
            <person name="Sugita T."/>
            <person name="Iwasaki W."/>
            <person name="Tanaka N."/>
            <person name="Takashima M."/>
        </authorList>
    </citation>
    <scope>NUCLEOTIDE SEQUENCE</scope>
    <source>
        <strain evidence="7">HIS016</strain>
    </source>
</reference>
<gene>
    <name evidence="7" type="ORF">CspeluHIS016_0104200</name>
</gene>
<dbReference type="GO" id="GO:0006520">
    <property type="term" value="P:amino acid metabolic process"/>
    <property type="evidence" value="ECO:0007669"/>
    <property type="project" value="InterPro"/>
</dbReference>
<dbReference type="InterPro" id="IPR015421">
    <property type="entry name" value="PyrdxlP-dep_Trfase_major"/>
</dbReference>
<evidence type="ECO:0000313" key="7">
    <source>
        <dbReference type="EMBL" id="GMK53834.1"/>
    </source>
</evidence>
<evidence type="ECO:0000256" key="3">
    <source>
        <dbReference type="ARBA" id="ARBA00022576"/>
    </source>
</evidence>
<feature type="domain" description="Aminotransferase class I/classII large" evidence="6">
    <location>
        <begin position="73"/>
        <end position="443"/>
    </location>
</feature>
<keyword evidence="3" id="KW-0032">Aminotransferase</keyword>
<dbReference type="InterPro" id="IPR015424">
    <property type="entry name" value="PyrdxlP-dep_Trfase"/>
</dbReference>